<evidence type="ECO:0000313" key="3">
    <source>
        <dbReference type="Proteomes" id="UP000266861"/>
    </source>
</evidence>
<dbReference type="Gene3D" id="1.10.510.10">
    <property type="entry name" value="Transferase(Phosphotransferase) domain 1"/>
    <property type="match status" value="1"/>
</dbReference>
<dbReference type="PANTHER" id="PTHR23257">
    <property type="entry name" value="SERINE-THREONINE PROTEIN KINASE"/>
    <property type="match status" value="1"/>
</dbReference>
<dbReference type="InterPro" id="IPR006597">
    <property type="entry name" value="Sel1-like"/>
</dbReference>
<protein>
    <recommendedName>
        <fullName evidence="1">Protein kinase domain-containing protein</fullName>
    </recommendedName>
</protein>
<dbReference type="STRING" id="1348612.A0A397JLS8"/>
<gene>
    <name evidence="2" type="ORF">Glove_24g7</name>
</gene>
<dbReference type="InterPro" id="IPR011009">
    <property type="entry name" value="Kinase-like_dom_sf"/>
</dbReference>
<dbReference type="SUPFAM" id="SSF56112">
    <property type="entry name" value="Protein kinase-like (PK-like)"/>
    <property type="match status" value="1"/>
</dbReference>
<reference evidence="2 3" key="1">
    <citation type="submission" date="2018-08" db="EMBL/GenBank/DDBJ databases">
        <title>Genome and evolution of the arbuscular mycorrhizal fungus Diversispora epigaea (formerly Glomus versiforme) and its bacterial endosymbionts.</title>
        <authorList>
            <person name="Sun X."/>
            <person name="Fei Z."/>
            <person name="Harrison M."/>
        </authorList>
    </citation>
    <scope>NUCLEOTIDE SEQUENCE [LARGE SCALE GENOMIC DNA]</scope>
    <source>
        <strain evidence="2 3">IT104</strain>
    </source>
</reference>
<dbReference type="PANTHER" id="PTHR23257:SF974">
    <property type="entry name" value="RECEPTOR-INTERACTING SERINE_THREONINE-PROTEIN KINASE 3"/>
    <property type="match status" value="1"/>
</dbReference>
<dbReference type="Pfam" id="PF08238">
    <property type="entry name" value="Sel1"/>
    <property type="match status" value="4"/>
</dbReference>
<accession>A0A397JLS8</accession>
<organism evidence="2 3">
    <name type="scientific">Diversispora epigaea</name>
    <dbReference type="NCBI Taxonomy" id="1348612"/>
    <lineage>
        <taxon>Eukaryota</taxon>
        <taxon>Fungi</taxon>
        <taxon>Fungi incertae sedis</taxon>
        <taxon>Mucoromycota</taxon>
        <taxon>Glomeromycotina</taxon>
        <taxon>Glomeromycetes</taxon>
        <taxon>Diversisporales</taxon>
        <taxon>Diversisporaceae</taxon>
        <taxon>Diversispora</taxon>
    </lineage>
</organism>
<feature type="domain" description="Protein kinase" evidence="1">
    <location>
        <begin position="634"/>
        <end position="866"/>
    </location>
</feature>
<dbReference type="Proteomes" id="UP000266861">
    <property type="component" value="Unassembled WGS sequence"/>
</dbReference>
<dbReference type="GO" id="GO:0005524">
    <property type="term" value="F:ATP binding"/>
    <property type="evidence" value="ECO:0007669"/>
    <property type="project" value="InterPro"/>
</dbReference>
<evidence type="ECO:0000259" key="1">
    <source>
        <dbReference type="PROSITE" id="PS50011"/>
    </source>
</evidence>
<dbReference type="GO" id="GO:0007165">
    <property type="term" value="P:signal transduction"/>
    <property type="evidence" value="ECO:0007669"/>
    <property type="project" value="TreeGrafter"/>
</dbReference>
<dbReference type="AlphaFoldDB" id="A0A397JLS8"/>
<dbReference type="PROSITE" id="PS50011">
    <property type="entry name" value="PROTEIN_KINASE_DOM"/>
    <property type="match status" value="1"/>
</dbReference>
<dbReference type="GO" id="GO:0004672">
    <property type="term" value="F:protein kinase activity"/>
    <property type="evidence" value="ECO:0007669"/>
    <property type="project" value="InterPro"/>
</dbReference>
<dbReference type="EMBL" id="PQFF01000022">
    <property type="protein sequence ID" value="RHZ88272.1"/>
    <property type="molecule type" value="Genomic_DNA"/>
</dbReference>
<evidence type="ECO:0000313" key="2">
    <source>
        <dbReference type="EMBL" id="RHZ88272.1"/>
    </source>
</evidence>
<dbReference type="InterPro" id="IPR050167">
    <property type="entry name" value="Ser_Thr_protein_kinase"/>
</dbReference>
<dbReference type="InterPro" id="IPR000719">
    <property type="entry name" value="Prot_kinase_dom"/>
</dbReference>
<keyword evidence="3" id="KW-1185">Reference proteome</keyword>
<name>A0A397JLS8_9GLOM</name>
<dbReference type="Gene3D" id="1.25.40.10">
    <property type="entry name" value="Tetratricopeptide repeat domain"/>
    <property type="match status" value="2"/>
</dbReference>
<comment type="caution">
    <text evidence="2">The sequence shown here is derived from an EMBL/GenBank/DDBJ whole genome shotgun (WGS) entry which is preliminary data.</text>
</comment>
<dbReference type="GO" id="GO:0005737">
    <property type="term" value="C:cytoplasm"/>
    <property type="evidence" value="ECO:0007669"/>
    <property type="project" value="TreeGrafter"/>
</dbReference>
<dbReference type="SUPFAM" id="SSF81901">
    <property type="entry name" value="HCP-like"/>
    <property type="match status" value="2"/>
</dbReference>
<dbReference type="SMART" id="SM00671">
    <property type="entry name" value="SEL1"/>
    <property type="match status" value="4"/>
</dbReference>
<dbReference type="Pfam" id="PF00069">
    <property type="entry name" value="Pkinase"/>
    <property type="match status" value="1"/>
</dbReference>
<sequence>MFEVKEKEFELFFTDKANNKFSAIYSDEMKRTSFMARLQNGHFKYREDLGNYNNLNHELENLQHYLKQKYEKEFVINKNGTINHTDCINHCLQYAFGEYLKTKFDIKYYPKLDKYQEKLICYLTHQTRKSYLNTQFNSILYELDDYGTIIIVDYKMRILPATARKMKSEFFGKRGWTLHTILPNWIKIISDNRGHYHNSELMAIIKVCKWIFLELRKAKTTVDSHHAVIAHAIKRYIRVGHSLTNGKYIEKALHNLSGINKKSKTILGISKWFEWTWSITDLELSINNTENRILTTSEKMETDNDLVSIDHEFPLKKKWALKENIKLGNKGGGKPGNLRAMDHYSPENMHVSLLELVEEGEFALEEIPTVKTIKGWIGRYSASFKKTVSERALVKSNKENKENISETNVEGNSTTKDEAKTFQRYLKSMPILFSEGENHIGQHNLGYCYQQGIGTTKDEDKVFQWYLKSAEGGNNSGQKGIGTTKDEEKAFQWYFKSAKGGNHMGQNNLGYCYQHEIGMTKDEEKVFQWYLKSAEGGNIYRQSNLGYCYRNRFRTTKDKEKAFHWCMKSAEGGNKYDPKNDDSTCGICWEEIVAVKFAKNIFKILVVNRIIQMSQLDENAKEWKIWRWIDYSKFKNIEYLAKGGFGSVWKAEWIDMPEELFGFYNSNQVALKKLKNSQQINKYVLPIFGITQDPKTKEYAIVLRYMKNRNLIDFLQQNKKLPWKEQGLKTIHSKGFIHCDLHPGNLMITEAHDSSKFIRLGDLGLCRPVNEISSSGTYGVLPYIAPEVMNKNQYTQASDIYSVGIIMWVISTGKIPFERELYDPELAEWIRDLNETLESSLMFLNADQEMQNVDSELKLLGLDYIL</sequence>
<proteinExistence type="predicted"/>
<dbReference type="InterPro" id="IPR011990">
    <property type="entry name" value="TPR-like_helical_dom_sf"/>
</dbReference>